<protein>
    <recommendedName>
        <fullName evidence="3">Tesmin/TSO1-like CXC domain-containing protein</fullName>
    </recommendedName>
</protein>
<evidence type="ECO:0000313" key="1">
    <source>
        <dbReference type="EMBL" id="KAJ8406824.1"/>
    </source>
</evidence>
<dbReference type="EMBL" id="JAINUG010000042">
    <property type="protein sequence ID" value="KAJ8406824.1"/>
    <property type="molecule type" value="Genomic_DNA"/>
</dbReference>
<reference evidence="1" key="1">
    <citation type="journal article" date="2023" name="Science">
        <title>Genome structures resolve the early diversification of teleost fishes.</title>
        <authorList>
            <person name="Parey E."/>
            <person name="Louis A."/>
            <person name="Montfort J."/>
            <person name="Bouchez O."/>
            <person name="Roques C."/>
            <person name="Iampietro C."/>
            <person name="Lluch J."/>
            <person name="Castinel A."/>
            <person name="Donnadieu C."/>
            <person name="Desvignes T."/>
            <person name="Floi Bucao C."/>
            <person name="Jouanno E."/>
            <person name="Wen M."/>
            <person name="Mejri S."/>
            <person name="Dirks R."/>
            <person name="Jansen H."/>
            <person name="Henkel C."/>
            <person name="Chen W.J."/>
            <person name="Zahm M."/>
            <person name="Cabau C."/>
            <person name="Klopp C."/>
            <person name="Thompson A.W."/>
            <person name="Robinson-Rechavi M."/>
            <person name="Braasch I."/>
            <person name="Lecointre G."/>
            <person name="Bobe J."/>
            <person name="Postlethwait J.H."/>
            <person name="Berthelot C."/>
            <person name="Roest Crollius H."/>
            <person name="Guiguen Y."/>
        </authorList>
    </citation>
    <scope>NUCLEOTIDE SEQUENCE</scope>
    <source>
        <strain evidence="1">NC1722</strain>
    </source>
</reference>
<organism evidence="1 2">
    <name type="scientific">Aldrovandia affinis</name>
    <dbReference type="NCBI Taxonomy" id="143900"/>
    <lineage>
        <taxon>Eukaryota</taxon>
        <taxon>Metazoa</taxon>
        <taxon>Chordata</taxon>
        <taxon>Craniata</taxon>
        <taxon>Vertebrata</taxon>
        <taxon>Euteleostomi</taxon>
        <taxon>Actinopterygii</taxon>
        <taxon>Neopterygii</taxon>
        <taxon>Teleostei</taxon>
        <taxon>Notacanthiformes</taxon>
        <taxon>Halosauridae</taxon>
        <taxon>Aldrovandia</taxon>
    </lineage>
</organism>
<evidence type="ECO:0008006" key="3">
    <source>
        <dbReference type="Google" id="ProtNLM"/>
    </source>
</evidence>
<keyword evidence="2" id="KW-1185">Reference proteome</keyword>
<evidence type="ECO:0000313" key="2">
    <source>
        <dbReference type="Proteomes" id="UP001221898"/>
    </source>
</evidence>
<dbReference type="Proteomes" id="UP001221898">
    <property type="component" value="Unassembled WGS sequence"/>
</dbReference>
<sequence>MKALDKAKILKAAIGSHGKTTLFDRFCAGDIDEHMDMDIFLDIHATKDVVIRAGIAIFQHIYHAPGTTLGAIRYNMFSRNAAAGLIKPETLPPTESAATQHSLRADVQTRDWMLLQSMSLDPSDYGWMVGVPGYEPVPTLDPMAPEELLRFTSCNCNGDCSNRRCSCKKNGVKCISACGNCKGITCNNCIHDGVESGEDSDLDS</sequence>
<proteinExistence type="predicted"/>
<gene>
    <name evidence="1" type="ORF">AAFF_G00297400</name>
</gene>
<comment type="caution">
    <text evidence="1">The sequence shown here is derived from an EMBL/GenBank/DDBJ whole genome shotgun (WGS) entry which is preliminary data.</text>
</comment>
<accession>A0AAD7SQ31</accession>
<dbReference type="AlphaFoldDB" id="A0AAD7SQ31"/>
<name>A0AAD7SQ31_9TELE</name>